<reference evidence="5 6" key="1">
    <citation type="journal article" date="2013" name="Int. J. Syst. Evol. Microbiol.">
        <title>Kordia antarctica sp. nov., isolated from Antarctic seawater.</title>
        <authorList>
            <person name="Baek K."/>
            <person name="Choi A."/>
            <person name="Kang I."/>
            <person name="Lee K."/>
            <person name="Cho J.C."/>
        </authorList>
    </citation>
    <scope>NUCLEOTIDE SEQUENCE [LARGE SCALE GENOMIC DNA]</scope>
    <source>
        <strain evidence="5 6">IMCC3317</strain>
    </source>
</reference>
<evidence type="ECO:0000313" key="5">
    <source>
        <dbReference type="EMBL" id="QHI36473.1"/>
    </source>
</evidence>
<dbReference type="EMBL" id="CP019288">
    <property type="protein sequence ID" value="QHI36473.1"/>
    <property type="molecule type" value="Genomic_DNA"/>
</dbReference>
<dbReference type="Proteomes" id="UP000464657">
    <property type="component" value="Chromosome"/>
</dbReference>
<dbReference type="InterPro" id="IPR006558">
    <property type="entry name" value="LamG-like"/>
</dbReference>
<sequence length="669" mass="74092">MNGIAPIKFIKTLFSLLAICLCFNSCQEENVEISESNPAATLVANTALPQLMERMTLLDGSLDNIIDNSNCFLVDLPVTVSVNGTTIVVNSTNDYATILELLNQSTDETVAITYPITIILSDYTEITIENEAALLSQISNCSGPNQPDIDIECIDFQYPFSIAIFNVNFEVIETVNITHDQQLYTFLATLSSGVVASINYPINLQTADGTTISVNNNSALEAAIAAADNTCDEDDDNNYNDADCTQTQVTANLADCFWRITNLDGNTQLEYEFYFNADGSFTFSIEPSSSNIFEGNWEVAISQGNLVLNISNVSANITTLNGSWIIDECSENELQLHSGNQEVTLQKSCENTTPFECFENIETTICDEDNPFDGFVEMNLEELFIANITCTQPYNFSFHQTEADANANIFALIPTAYTNTFPQETLYLRIEDVNGMYEVYTIIITVEDCCTNTTILTNDLILYLPFANETKDLVSNWEASGNYNYVSDRAGNATCAIAFSGNETIEIPVTTANQIVQGDAFSVSLWFKMQNTDPTNYEILFQKGAVISEGFQLSVFDLNTPVFSDANSGYGLWDDPWNMDTNLPTDTTNWHHLVLTVDTNNTVRLYRDGIQRNEDVNSTIDIGNSSLTNYILGNGFQGHLDDIRVYKVALNPNEVSTLFTLEADCNICL</sequence>
<name>A0A7L4ZIB2_9FLAO</name>
<evidence type="ECO:0000259" key="4">
    <source>
        <dbReference type="SMART" id="SM00560"/>
    </source>
</evidence>
<keyword evidence="1 3" id="KW-0732">Signal</keyword>
<proteinExistence type="predicted"/>
<dbReference type="OrthoDB" id="832379at2"/>
<dbReference type="Pfam" id="PF13385">
    <property type="entry name" value="Laminin_G_3"/>
    <property type="match status" value="1"/>
</dbReference>
<dbReference type="SMART" id="SM00560">
    <property type="entry name" value="LamGL"/>
    <property type="match status" value="1"/>
</dbReference>
<dbReference type="InterPro" id="IPR013320">
    <property type="entry name" value="ConA-like_dom_sf"/>
</dbReference>
<feature type="signal peptide" evidence="3">
    <location>
        <begin position="1"/>
        <end position="27"/>
    </location>
</feature>
<protein>
    <recommendedName>
        <fullName evidence="4">LamG-like jellyroll fold domain-containing protein</fullName>
    </recommendedName>
</protein>
<evidence type="ECO:0000313" key="6">
    <source>
        <dbReference type="Proteomes" id="UP000464657"/>
    </source>
</evidence>
<dbReference type="GO" id="GO:0005975">
    <property type="term" value="P:carbohydrate metabolic process"/>
    <property type="evidence" value="ECO:0007669"/>
    <property type="project" value="UniProtKB-ARBA"/>
</dbReference>
<evidence type="ECO:0000256" key="2">
    <source>
        <dbReference type="ARBA" id="ARBA00023157"/>
    </source>
</evidence>
<dbReference type="GO" id="GO:0004553">
    <property type="term" value="F:hydrolase activity, hydrolyzing O-glycosyl compounds"/>
    <property type="evidence" value="ECO:0007669"/>
    <property type="project" value="UniProtKB-ARBA"/>
</dbReference>
<dbReference type="Gene3D" id="2.60.120.200">
    <property type="match status" value="1"/>
</dbReference>
<evidence type="ECO:0000256" key="1">
    <source>
        <dbReference type="ARBA" id="ARBA00022729"/>
    </source>
</evidence>
<organism evidence="5 6">
    <name type="scientific">Kordia antarctica</name>
    <dbReference type="NCBI Taxonomy" id="1218801"/>
    <lineage>
        <taxon>Bacteria</taxon>
        <taxon>Pseudomonadati</taxon>
        <taxon>Bacteroidota</taxon>
        <taxon>Flavobacteriia</taxon>
        <taxon>Flavobacteriales</taxon>
        <taxon>Flavobacteriaceae</taxon>
        <taxon>Kordia</taxon>
    </lineage>
</organism>
<dbReference type="AlphaFoldDB" id="A0A7L4ZIB2"/>
<keyword evidence="6" id="KW-1185">Reference proteome</keyword>
<gene>
    <name evidence="5" type="ORF">IMCC3317_18360</name>
</gene>
<dbReference type="KEGG" id="kan:IMCC3317_18360"/>
<evidence type="ECO:0000256" key="3">
    <source>
        <dbReference type="SAM" id="SignalP"/>
    </source>
</evidence>
<keyword evidence="2" id="KW-1015">Disulfide bond</keyword>
<accession>A0A7L4ZIB2</accession>
<feature type="chain" id="PRO_5029671888" description="LamG-like jellyroll fold domain-containing protein" evidence="3">
    <location>
        <begin position="28"/>
        <end position="669"/>
    </location>
</feature>
<dbReference type="SUPFAM" id="SSF49899">
    <property type="entry name" value="Concanavalin A-like lectins/glucanases"/>
    <property type="match status" value="1"/>
</dbReference>
<feature type="domain" description="LamG-like jellyroll fold" evidence="4">
    <location>
        <begin position="519"/>
        <end position="653"/>
    </location>
</feature>
<dbReference type="RefSeq" id="WP_160129177.1">
    <property type="nucleotide sequence ID" value="NZ_CP019288.1"/>
</dbReference>